<protein>
    <recommendedName>
        <fullName evidence="4">Outer membrane protein beta-barrel domain-containing protein</fullName>
    </recommendedName>
</protein>
<evidence type="ECO:0000256" key="1">
    <source>
        <dbReference type="SAM" id="SignalP"/>
    </source>
</evidence>
<accession>A0ABT6DG90</accession>
<organism evidence="2 3">
    <name type="scientific">Bdellovibrio svalbardensis</name>
    <dbReference type="NCBI Taxonomy" id="2972972"/>
    <lineage>
        <taxon>Bacteria</taxon>
        <taxon>Pseudomonadati</taxon>
        <taxon>Bdellovibrionota</taxon>
        <taxon>Bdellovibrionia</taxon>
        <taxon>Bdellovibrionales</taxon>
        <taxon>Pseudobdellovibrionaceae</taxon>
        <taxon>Bdellovibrio</taxon>
    </lineage>
</organism>
<comment type="caution">
    <text evidence="2">The sequence shown here is derived from an EMBL/GenBank/DDBJ whole genome shotgun (WGS) entry which is preliminary data.</text>
</comment>
<feature type="chain" id="PRO_5046548157" description="Outer membrane protein beta-barrel domain-containing protein" evidence="1">
    <location>
        <begin position="21"/>
        <end position="178"/>
    </location>
</feature>
<evidence type="ECO:0000313" key="3">
    <source>
        <dbReference type="Proteomes" id="UP001152321"/>
    </source>
</evidence>
<evidence type="ECO:0000313" key="2">
    <source>
        <dbReference type="EMBL" id="MDG0815857.1"/>
    </source>
</evidence>
<dbReference type="EMBL" id="JANRMI010000002">
    <property type="protein sequence ID" value="MDG0815857.1"/>
    <property type="molecule type" value="Genomic_DNA"/>
</dbReference>
<name>A0ABT6DG90_9BACT</name>
<reference evidence="2" key="1">
    <citation type="submission" date="2022-08" db="EMBL/GenBank/DDBJ databases">
        <title>Novel Bdellovibrio Species Isolated from Svalbard: Designation Bdellovibrio svalbardensis.</title>
        <authorList>
            <person name="Mitchell R.J."/>
            <person name="Choi S.Y."/>
        </authorList>
    </citation>
    <scope>NUCLEOTIDE SEQUENCE</scope>
    <source>
        <strain evidence="2">PAP01</strain>
    </source>
</reference>
<feature type="signal peptide" evidence="1">
    <location>
        <begin position="1"/>
        <end position="20"/>
    </location>
</feature>
<proteinExistence type="predicted"/>
<gene>
    <name evidence="2" type="ORF">NWE73_05760</name>
</gene>
<keyword evidence="3" id="KW-1185">Reference proteome</keyword>
<evidence type="ECO:0008006" key="4">
    <source>
        <dbReference type="Google" id="ProtNLM"/>
    </source>
</evidence>
<dbReference type="SUPFAM" id="SSF56925">
    <property type="entry name" value="OMPA-like"/>
    <property type="match status" value="1"/>
</dbReference>
<keyword evidence="1" id="KW-0732">Signal</keyword>
<dbReference type="RefSeq" id="WP_277577336.1">
    <property type="nucleotide sequence ID" value="NZ_JANRMI010000002.1"/>
</dbReference>
<dbReference type="InterPro" id="IPR011250">
    <property type="entry name" value="OMP/PagP_B-barrel"/>
</dbReference>
<sequence length="178" mass="19095">MNKLLISLALILGFSGVAHANIMIEPYLGYETGKNTDPDGKTSGTVIGGRLAYKAPVMFWAGLDGAFETGTNKPDSNALTNSDFKRTTLYAVVGVDLPILFRVWAGYGFSDELKLETTPSMKGTGTNYKFGLGFTALPFVSLNAEYIKGKLTGGDIHDNFPDAQNESVVLSVSLPLVF</sequence>
<dbReference type="Proteomes" id="UP001152321">
    <property type="component" value="Unassembled WGS sequence"/>
</dbReference>